<keyword evidence="5 8" id="KW-1133">Transmembrane helix</keyword>
<dbReference type="PANTHER" id="PTHR11616:SF326">
    <property type="entry name" value="SODIUM-DEPENDENT TRANSPORTER SNF-5"/>
    <property type="match status" value="1"/>
</dbReference>
<keyword evidence="10" id="KW-1185">Reference proteome</keyword>
<evidence type="ECO:0000256" key="5">
    <source>
        <dbReference type="ARBA" id="ARBA00022989"/>
    </source>
</evidence>
<reference evidence="9 10" key="1">
    <citation type="submission" date="2019-10" db="EMBL/GenBank/DDBJ databases">
        <title>Assembly and Annotation for the nematode Trichostrongylus colubriformis.</title>
        <authorList>
            <person name="Martin J."/>
        </authorList>
    </citation>
    <scope>NUCLEOTIDE SEQUENCE [LARGE SCALE GENOMIC DNA]</scope>
    <source>
        <strain evidence="9">G859</strain>
        <tissue evidence="9">Whole worm</tissue>
    </source>
</reference>
<organism evidence="9 10">
    <name type="scientific">Trichostrongylus colubriformis</name>
    <name type="common">Black scour worm</name>
    <dbReference type="NCBI Taxonomy" id="6319"/>
    <lineage>
        <taxon>Eukaryota</taxon>
        <taxon>Metazoa</taxon>
        <taxon>Ecdysozoa</taxon>
        <taxon>Nematoda</taxon>
        <taxon>Chromadorea</taxon>
        <taxon>Rhabditida</taxon>
        <taxon>Rhabditina</taxon>
        <taxon>Rhabditomorpha</taxon>
        <taxon>Strongyloidea</taxon>
        <taxon>Trichostrongylidae</taxon>
        <taxon>Trichostrongylus</taxon>
    </lineage>
</organism>
<evidence type="ECO:0000313" key="10">
    <source>
        <dbReference type="Proteomes" id="UP001331761"/>
    </source>
</evidence>
<dbReference type="Proteomes" id="UP001331761">
    <property type="component" value="Unassembled WGS sequence"/>
</dbReference>
<dbReference type="SUPFAM" id="SSF161070">
    <property type="entry name" value="SNF-like"/>
    <property type="match status" value="1"/>
</dbReference>
<name>A0AAN8FUI2_TRICO</name>
<evidence type="ECO:0000256" key="2">
    <source>
        <dbReference type="ARBA" id="ARBA00022448"/>
    </source>
</evidence>
<feature type="compositionally biased region" description="Polar residues" evidence="7">
    <location>
        <begin position="163"/>
        <end position="190"/>
    </location>
</feature>
<dbReference type="EMBL" id="WIXE01002398">
    <property type="protein sequence ID" value="KAK5984862.1"/>
    <property type="molecule type" value="Genomic_DNA"/>
</dbReference>
<dbReference type="GO" id="GO:0043005">
    <property type="term" value="C:neuron projection"/>
    <property type="evidence" value="ECO:0007669"/>
    <property type="project" value="TreeGrafter"/>
</dbReference>
<keyword evidence="2" id="KW-0813">Transport</keyword>
<dbReference type="InterPro" id="IPR000175">
    <property type="entry name" value="Na/ntran_symport"/>
</dbReference>
<protein>
    <submittedName>
        <fullName evidence="9">Uncharacterized protein</fullName>
    </submittedName>
</protein>
<sequence length="190" mass="21721">MDSKIIKLERVPGYRHIYDDVVEMFGEPRGNWLSLFGPHSCIWMISWRIITPVISALVFTFTLMREPLKIAIGATEYKFPAWATGYGWFLATAPLLAIPIIFIKNFIEFYKDGVPLKELFTIQPTLPSYYRIMGRTHRDNDSDQVSSRSDESDEDEVPPSKPTPTQLSEIKSRSNKSTPSNERLTVSTIS</sequence>
<feature type="transmembrane region" description="Helical" evidence="8">
    <location>
        <begin position="85"/>
        <end position="107"/>
    </location>
</feature>
<evidence type="ECO:0000256" key="3">
    <source>
        <dbReference type="ARBA" id="ARBA00022692"/>
    </source>
</evidence>
<dbReference type="PANTHER" id="PTHR11616">
    <property type="entry name" value="SODIUM/CHLORIDE DEPENDENT TRANSPORTER"/>
    <property type="match status" value="1"/>
</dbReference>
<gene>
    <name evidence="9" type="ORF">GCK32_007684</name>
</gene>
<dbReference type="GO" id="GO:0005886">
    <property type="term" value="C:plasma membrane"/>
    <property type="evidence" value="ECO:0007669"/>
    <property type="project" value="TreeGrafter"/>
</dbReference>
<evidence type="ECO:0000256" key="1">
    <source>
        <dbReference type="ARBA" id="ARBA00004141"/>
    </source>
</evidence>
<keyword evidence="6 8" id="KW-0472">Membrane</keyword>
<dbReference type="PROSITE" id="PS50267">
    <property type="entry name" value="NA_NEUROTRAN_SYMP_3"/>
    <property type="match status" value="1"/>
</dbReference>
<evidence type="ECO:0000256" key="4">
    <source>
        <dbReference type="ARBA" id="ARBA00022847"/>
    </source>
</evidence>
<keyword evidence="3 8" id="KW-0812">Transmembrane</keyword>
<comment type="subcellular location">
    <subcellularLocation>
        <location evidence="1">Membrane</location>
        <topology evidence="1">Multi-pass membrane protein</topology>
    </subcellularLocation>
</comment>
<accession>A0AAN8FUI2</accession>
<evidence type="ECO:0000256" key="6">
    <source>
        <dbReference type="ARBA" id="ARBA00023136"/>
    </source>
</evidence>
<comment type="caution">
    <text evidence="9">The sequence shown here is derived from an EMBL/GenBank/DDBJ whole genome shotgun (WGS) entry which is preliminary data.</text>
</comment>
<dbReference type="InterPro" id="IPR037272">
    <property type="entry name" value="SNS_sf"/>
</dbReference>
<evidence type="ECO:0000313" key="9">
    <source>
        <dbReference type="EMBL" id="KAK5984862.1"/>
    </source>
</evidence>
<keyword evidence="4" id="KW-0769">Symport</keyword>
<dbReference type="GO" id="GO:0005332">
    <property type="term" value="F:gamma-aminobutyric acid:sodium:chloride symporter activity"/>
    <property type="evidence" value="ECO:0007669"/>
    <property type="project" value="TreeGrafter"/>
</dbReference>
<evidence type="ECO:0000256" key="8">
    <source>
        <dbReference type="SAM" id="Phobius"/>
    </source>
</evidence>
<dbReference type="Pfam" id="PF00209">
    <property type="entry name" value="SNF"/>
    <property type="match status" value="1"/>
</dbReference>
<feature type="region of interest" description="Disordered" evidence="7">
    <location>
        <begin position="138"/>
        <end position="190"/>
    </location>
</feature>
<proteinExistence type="predicted"/>
<evidence type="ECO:0000256" key="7">
    <source>
        <dbReference type="SAM" id="MobiDB-lite"/>
    </source>
</evidence>
<dbReference type="AlphaFoldDB" id="A0AAN8FUI2"/>
<feature type="transmembrane region" description="Helical" evidence="8">
    <location>
        <begin position="45"/>
        <end position="65"/>
    </location>
</feature>